<dbReference type="PANTHER" id="PTHR11552:SF217">
    <property type="entry name" value="GLUCOSE DEHYDROGENASE [FAD, QUINONE]"/>
    <property type="match status" value="1"/>
</dbReference>
<dbReference type="AlphaFoldDB" id="A0A1B6KD88"/>
<dbReference type="GO" id="GO:0050660">
    <property type="term" value="F:flavin adenine dinucleotide binding"/>
    <property type="evidence" value="ECO:0007669"/>
    <property type="project" value="InterPro"/>
</dbReference>
<evidence type="ECO:0000259" key="2">
    <source>
        <dbReference type="PROSITE" id="PS00624"/>
    </source>
</evidence>
<dbReference type="InterPro" id="IPR036188">
    <property type="entry name" value="FAD/NAD-bd_sf"/>
</dbReference>
<reference evidence="3" key="1">
    <citation type="submission" date="2015-11" db="EMBL/GenBank/DDBJ databases">
        <title>De novo transcriptome assembly of four potential Pierce s Disease insect vectors from Arizona vineyards.</title>
        <authorList>
            <person name="Tassone E.E."/>
        </authorList>
    </citation>
    <scope>NUCLEOTIDE SEQUENCE</scope>
</reference>
<sequence>MKILFDDHKRAIGVVYKRQGVVRTLLAKKEVILSAGAIGSPQLLLLSGVGPVKHLKEKDIALIADLPGVGRNLHNHISVSVPLAFKALRSYDSLNIRTLLDFLMKRKGVLTSTGMSQVTGFAHLNDSNINDDQPDTQFFFEGFITNCSTGSNIMTDTNGEQRIIRVIPTMLKPRSRGFVELASKDPFANPRIVSNYLTEMDDLELLLKGIRFIQKLTDTEALRREGVELLYGYVNHTAQPCQTLPVDSDNYWRCVIRHTTNPENHQVATCSMGADTDGMAVVTDKLEVRRVQNLRVMDASIFPFVLSGNINAPVIMAAEKGADLVKEHWLGTTAPDSIGSQFTPSGIFHSLFSSNPLKGTFIPFLPYLSFDY</sequence>
<dbReference type="PANTHER" id="PTHR11552">
    <property type="entry name" value="GLUCOSE-METHANOL-CHOLINE GMC OXIDOREDUCTASE"/>
    <property type="match status" value="1"/>
</dbReference>
<dbReference type="EMBL" id="GEBQ01030580">
    <property type="protein sequence ID" value="JAT09397.1"/>
    <property type="molecule type" value="Transcribed_RNA"/>
</dbReference>
<comment type="similarity">
    <text evidence="1">Belongs to the GMC oxidoreductase family.</text>
</comment>
<dbReference type="InterPro" id="IPR007867">
    <property type="entry name" value="GMC_OxRtase_C"/>
</dbReference>
<dbReference type="SUPFAM" id="SSF54373">
    <property type="entry name" value="FAD-linked reductases, C-terminal domain"/>
    <property type="match status" value="1"/>
</dbReference>
<name>A0A1B6KD88_9HEMI</name>
<proteinExistence type="inferred from homology"/>
<evidence type="ECO:0000313" key="3">
    <source>
        <dbReference type="EMBL" id="JAT09397.1"/>
    </source>
</evidence>
<protein>
    <recommendedName>
        <fullName evidence="2">Glucose-methanol-choline oxidoreductase N-terminal domain-containing protein</fullName>
    </recommendedName>
</protein>
<dbReference type="InterPro" id="IPR000172">
    <property type="entry name" value="GMC_OxRdtase_N"/>
</dbReference>
<dbReference type="Pfam" id="PF05199">
    <property type="entry name" value="GMC_oxred_C"/>
    <property type="match status" value="1"/>
</dbReference>
<organism evidence="3">
    <name type="scientific">Graphocephala atropunctata</name>
    <dbReference type="NCBI Taxonomy" id="36148"/>
    <lineage>
        <taxon>Eukaryota</taxon>
        <taxon>Metazoa</taxon>
        <taxon>Ecdysozoa</taxon>
        <taxon>Arthropoda</taxon>
        <taxon>Hexapoda</taxon>
        <taxon>Insecta</taxon>
        <taxon>Pterygota</taxon>
        <taxon>Neoptera</taxon>
        <taxon>Paraneoptera</taxon>
        <taxon>Hemiptera</taxon>
        <taxon>Auchenorrhyncha</taxon>
        <taxon>Membracoidea</taxon>
        <taxon>Cicadellidae</taxon>
        <taxon>Cicadellinae</taxon>
        <taxon>Cicadellini</taxon>
        <taxon>Graphocephala</taxon>
    </lineage>
</organism>
<dbReference type="PROSITE" id="PS00624">
    <property type="entry name" value="GMC_OXRED_2"/>
    <property type="match status" value="1"/>
</dbReference>
<dbReference type="GO" id="GO:0016614">
    <property type="term" value="F:oxidoreductase activity, acting on CH-OH group of donors"/>
    <property type="evidence" value="ECO:0007669"/>
    <property type="project" value="InterPro"/>
</dbReference>
<gene>
    <name evidence="3" type="ORF">g.53514</name>
</gene>
<dbReference type="SUPFAM" id="SSF51905">
    <property type="entry name" value="FAD/NAD(P)-binding domain"/>
    <property type="match status" value="1"/>
</dbReference>
<dbReference type="InterPro" id="IPR012132">
    <property type="entry name" value="GMC_OxRdtase"/>
</dbReference>
<dbReference type="Pfam" id="PF00732">
    <property type="entry name" value="GMC_oxred_N"/>
    <property type="match status" value="1"/>
</dbReference>
<dbReference type="Gene3D" id="3.50.50.60">
    <property type="entry name" value="FAD/NAD(P)-binding domain"/>
    <property type="match status" value="1"/>
</dbReference>
<dbReference type="Gene3D" id="3.30.560.10">
    <property type="entry name" value="Glucose Oxidase, domain 3"/>
    <property type="match status" value="1"/>
</dbReference>
<evidence type="ECO:0000256" key="1">
    <source>
        <dbReference type="ARBA" id="ARBA00010790"/>
    </source>
</evidence>
<feature type="domain" description="Glucose-methanol-choline oxidoreductase N-terminal" evidence="2">
    <location>
        <begin position="36"/>
        <end position="50"/>
    </location>
</feature>
<accession>A0A1B6KD88</accession>